<proteinExistence type="predicted"/>
<feature type="compositionally biased region" description="Basic and acidic residues" evidence="1">
    <location>
        <begin position="258"/>
        <end position="267"/>
    </location>
</feature>
<gene>
    <name evidence="2" type="ORF">PX52LOC_07114</name>
</gene>
<evidence type="ECO:0000313" key="3">
    <source>
        <dbReference type="Proteomes" id="UP000324974"/>
    </source>
</evidence>
<dbReference type="EMBL" id="CP042425">
    <property type="protein sequence ID" value="QEL20028.1"/>
    <property type="molecule type" value="Genomic_DNA"/>
</dbReference>
<dbReference type="Proteomes" id="UP000324974">
    <property type="component" value="Chromosome"/>
</dbReference>
<evidence type="ECO:0000313" key="2">
    <source>
        <dbReference type="EMBL" id="QEL20028.1"/>
    </source>
</evidence>
<evidence type="ECO:0000256" key="1">
    <source>
        <dbReference type="SAM" id="MobiDB-lite"/>
    </source>
</evidence>
<dbReference type="OrthoDB" id="6014523at2"/>
<feature type="region of interest" description="Disordered" evidence="1">
    <location>
        <begin position="249"/>
        <end position="279"/>
    </location>
</feature>
<sequence length="279" mass="30679">MRMLLTTALALSLTNGLTADEKLKGIACRSVHLGYAAPAGSAFYNEMTVEKSADGTYFMAAGFNLGYFGIQEKADGKKVVIFSVWDPTSGNDAKKVPEDQRVKMLHKDDAVRVGRFGGEGTGGQSFLDYDWKVGETYRFYVTAKADGTDRTAYSGYFYLNDKKAWKHLVTFSTQSKGKLLGGYYSFVEDFRRNKVSTTKVRKAEFGNGWVKTTDGEWVELTKARFTADSNPVTNIDAGLKGSNFFLATGGDTQNKTTKLKESTDRKAGGKAPSDLPQEK</sequence>
<dbReference type="InterPro" id="IPR021862">
    <property type="entry name" value="DUF3472"/>
</dbReference>
<dbReference type="AlphaFoldDB" id="A0A5C1ASZ0"/>
<reference evidence="3" key="1">
    <citation type="submission" date="2019-08" db="EMBL/GenBank/DDBJ databases">
        <title>Limnoglobus roseus gen. nov., sp. nov., a novel freshwater planctomycete with a giant genome from the family Gemmataceae.</title>
        <authorList>
            <person name="Kulichevskaya I.S."/>
            <person name="Naumoff D.G."/>
            <person name="Miroshnikov K."/>
            <person name="Ivanova A."/>
            <person name="Philippov D.A."/>
            <person name="Hakobyan A."/>
            <person name="Rijpstra I.C."/>
            <person name="Sinninghe Damste J.S."/>
            <person name="Liesack W."/>
            <person name="Dedysh S.N."/>
        </authorList>
    </citation>
    <scope>NUCLEOTIDE SEQUENCE [LARGE SCALE GENOMIC DNA]</scope>
    <source>
        <strain evidence="3">PX52</strain>
    </source>
</reference>
<keyword evidence="3" id="KW-1185">Reference proteome</keyword>
<accession>A0A5C1ASZ0</accession>
<dbReference type="Pfam" id="PF11958">
    <property type="entry name" value="DUF3472"/>
    <property type="match status" value="1"/>
</dbReference>
<dbReference type="KEGG" id="lrs:PX52LOC_07114"/>
<organism evidence="2 3">
    <name type="scientific">Limnoglobus roseus</name>
    <dbReference type="NCBI Taxonomy" id="2598579"/>
    <lineage>
        <taxon>Bacteria</taxon>
        <taxon>Pseudomonadati</taxon>
        <taxon>Planctomycetota</taxon>
        <taxon>Planctomycetia</taxon>
        <taxon>Gemmatales</taxon>
        <taxon>Gemmataceae</taxon>
        <taxon>Limnoglobus</taxon>
    </lineage>
</organism>
<name>A0A5C1ASZ0_9BACT</name>
<protein>
    <submittedName>
        <fullName evidence="2">Uncharacterized protein</fullName>
    </submittedName>
</protein>